<dbReference type="InterPro" id="IPR036291">
    <property type="entry name" value="NAD(P)-bd_dom_sf"/>
</dbReference>
<proteinExistence type="predicted"/>
<dbReference type="RefSeq" id="WP_136899241.1">
    <property type="nucleotide sequence ID" value="NZ_SUME01000001.1"/>
</dbReference>
<dbReference type="InterPro" id="IPR006115">
    <property type="entry name" value="6PGDH_NADP-bd"/>
</dbReference>
<dbReference type="Gene3D" id="1.10.1040.10">
    <property type="entry name" value="N-(1-d-carboxylethyl)-l-norvaline Dehydrogenase, domain 2"/>
    <property type="match status" value="1"/>
</dbReference>
<evidence type="ECO:0000313" key="4">
    <source>
        <dbReference type="EMBL" id="TJZ62908.1"/>
    </source>
</evidence>
<dbReference type="SMR" id="A0A4V5MNW2"/>
<dbReference type="Proteomes" id="UP000306808">
    <property type="component" value="Unassembled WGS sequence"/>
</dbReference>
<keyword evidence="5" id="KW-1185">Reference proteome</keyword>
<dbReference type="PANTHER" id="PTHR43580:SF2">
    <property type="entry name" value="CYTOKINE-LIKE NUCLEAR FACTOR N-PAC"/>
    <property type="match status" value="1"/>
</dbReference>
<sequence>MTTIKKSKTISIIGLGQMGKKLAQLYVDAGFEVIVWNRSKARASDLKNVKIADNVLDAIKDSRLSIICVSDNNAVLEILDGIRDKKAFMNKTLLNLTTGSPKEASKIEAIITEHSGEYINGALQVAPDQMGLEGTTILVSGIQNAYSQHKSSLDVLGGNLKYLGEKAAASSAMDLATLTWLYGSYIGLIYGVTLAQQYGLKLEDFSTIIGEITPGFTDFFKHEIDVINREDYRITQSPLPISVSATQRIADSFEELDVIQEFPQTLARILAEADRKGLYNEELASIIKVIAKTADS</sequence>
<dbReference type="GO" id="GO:0050661">
    <property type="term" value="F:NADP binding"/>
    <property type="evidence" value="ECO:0007669"/>
    <property type="project" value="InterPro"/>
</dbReference>
<evidence type="ECO:0000259" key="2">
    <source>
        <dbReference type="Pfam" id="PF03446"/>
    </source>
</evidence>
<dbReference type="PANTHER" id="PTHR43580">
    <property type="entry name" value="OXIDOREDUCTASE GLYR1-RELATED"/>
    <property type="match status" value="1"/>
</dbReference>
<gene>
    <name evidence="4" type="ORF">FAZ15_00960</name>
</gene>
<evidence type="ECO:0000256" key="1">
    <source>
        <dbReference type="ARBA" id="ARBA00023002"/>
    </source>
</evidence>
<dbReference type="Pfam" id="PF03446">
    <property type="entry name" value="NAD_binding_2"/>
    <property type="match status" value="1"/>
</dbReference>
<feature type="domain" description="6-phosphogluconate dehydrogenase NADP-binding" evidence="2">
    <location>
        <begin position="9"/>
        <end position="164"/>
    </location>
</feature>
<dbReference type="InterPro" id="IPR015815">
    <property type="entry name" value="HIBADH-related"/>
</dbReference>
<dbReference type="SUPFAM" id="SSF51735">
    <property type="entry name" value="NAD(P)-binding Rossmann-fold domains"/>
    <property type="match status" value="1"/>
</dbReference>
<dbReference type="EMBL" id="SUME01000001">
    <property type="protein sequence ID" value="TJZ62908.1"/>
    <property type="molecule type" value="Genomic_DNA"/>
</dbReference>
<name>A0A4V5MNW2_9SPHI</name>
<dbReference type="InterPro" id="IPR048666">
    <property type="entry name" value="RedAm-like_C"/>
</dbReference>
<keyword evidence="1" id="KW-0560">Oxidoreductase</keyword>
<reference evidence="4 5" key="1">
    <citation type="submission" date="2019-04" db="EMBL/GenBank/DDBJ databases">
        <title>Sphingobacterium olei sp. nov., isolated from oil-contaminated soil.</title>
        <authorList>
            <person name="Liu B."/>
        </authorList>
    </citation>
    <scope>NUCLEOTIDE SEQUENCE [LARGE SCALE GENOMIC DNA]</scope>
    <source>
        <strain evidence="4 5">HAL-9</strain>
    </source>
</reference>
<dbReference type="AlphaFoldDB" id="A0A4V5MNW2"/>
<dbReference type="InterPro" id="IPR051265">
    <property type="entry name" value="HIBADH-related_NP60_sf"/>
</dbReference>
<protein>
    <submittedName>
        <fullName evidence="4">NAD(P)-dependent oxidoreductase</fullName>
    </submittedName>
</protein>
<dbReference type="Gene3D" id="3.40.50.720">
    <property type="entry name" value="NAD(P)-binding Rossmann-like Domain"/>
    <property type="match status" value="1"/>
</dbReference>
<feature type="domain" description="NADPH-dependent reductive aminase-like C-terminal" evidence="3">
    <location>
        <begin position="169"/>
        <end position="291"/>
    </location>
</feature>
<dbReference type="OrthoDB" id="9786703at2"/>
<accession>A0A4V5MNW2</accession>
<dbReference type="PIRSF" id="PIRSF000103">
    <property type="entry name" value="HIBADH"/>
    <property type="match status" value="1"/>
</dbReference>
<dbReference type="InterPro" id="IPR013328">
    <property type="entry name" value="6PGD_dom2"/>
</dbReference>
<evidence type="ECO:0000259" key="3">
    <source>
        <dbReference type="Pfam" id="PF21761"/>
    </source>
</evidence>
<dbReference type="GO" id="GO:0016491">
    <property type="term" value="F:oxidoreductase activity"/>
    <property type="evidence" value="ECO:0007669"/>
    <property type="project" value="UniProtKB-KW"/>
</dbReference>
<dbReference type="Pfam" id="PF21761">
    <property type="entry name" value="RedAm-like_C"/>
    <property type="match status" value="1"/>
</dbReference>
<organism evidence="4 5">
    <name type="scientific">Sphingobacterium olei</name>
    <dbReference type="NCBI Taxonomy" id="2571155"/>
    <lineage>
        <taxon>Bacteria</taxon>
        <taxon>Pseudomonadati</taxon>
        <taxon>Bacteroidota</taxon>
        <taxon>Sphingobacteriia</taxon>
        <taxon>Sphingobacteriales</taxon>
        <taxon>Sphingobacteriaceae</taxon>
        <taxon>Sphingobacterium</taxon>
    </lineage>
</organism>
<evidence type="ECO:0000313" key="5">
    <source>
        <dbReference type="Proteomes" id="UP000306808"/>
    </source>
</evidence>
<comment type="caution">
    <text evidence="4">The sequence shown here is derived from an EMBL/GenBank/DDBJ whole genome shotgun (WGS) entry which is preliminary data.</text>
</comment>